<sequence length="126" mass="14735">MRDTRNPGREASWGQLQEYKGAKRSLLQTVQDIETKDLNHNFEKTESQYIARNTTGYQRDSESISKAHERTIFKGRLEVNPTGPRMRKFSRVIQRRSNQLFHFSNSVQAYEPISHCVGVNRPPENR</sequence>
<protein>
    <submittedName>
        <fullName evidence="1">Uncharacterized protein</fullName>
    </submittedName>
</protein>
<proteinExistence type="predicted"/>
<dbReference type="EMBL" id="CATNWA010009367">
    <property type="protein sequence ID" value="CAI9557910.1"/>
    <property type="molecule type" value="Genomic_DNA"/>
</dbReference>
<comment type="caution">
    <text evidence="1">The sequence shown here is derived from an EMBL/GenBank/DDBJ whole genome shotgun (WGS) entry which is preliminary data.</text>
</comment>
<evidence type="ECO:0000313" key="2">
    <source>
        <dbReference type="Proteomes" id="UP001162483"/>
    </source>
</evidence>
<accession>A0ABN9CE04</accession>
<gene>
    <name evidence="1" type="ORF">SPARVUS_LOCUS4788655</name>
</gene>
<evidence type="ECO:0000313" key="1">
    <source>
        <dbReference type="EMBL" id="CAI9557910.1"/>
    </source>
</evidence>
<dbReference type="Proteomes" id="UP001162483">
    <property type="component" value="Unassembled WGS sequence"/>
</dbReference>
<organism evidence="1 2">
    <name type="scientific">Staurois parvus</name>
    <dbReference type="NCBI Taxonomy" id="386267"/>
    <lineage>
        <taxon>Eukaryota</taxon>
        <taxon>Metazoa</taxon>
        <taxon>Chordata</taxon>
        <taxon>Craniata</taxon>
        <taxon>Vertebrata</taxon>
        <taxon>Euteleostomi</taxon>
        <taxon>Amphibia</taxon>
        <taxon>Batrachia</taxon>
        <taxon>Anura</taxon>
        <taxon>Neobatrachia</taxon>
        <taxon>Ranoidea</taxon>
        <taxon>Ranidae</taxon>
        <taxon>Staurois</taxon>
    </lineage>
</organism>
<reference evidence="1" key="1">
    <citation type="submission" date="2023-05" db="EMBL/GenBank/DDBJ databases">
        <authorList>
            <person name="Stuckert A."/>
        </authorList>
    </citation>
    <scope>NUCLEOTIDE SEQUENCE</scope>
</reference>
<name>A0ABN9CE04_9NEOB</name>
<keyword evidence="2" id="KW-1185">Reference proteome</keyword>